<comment type="pathway">
    <text evidence="3">Porphyrin-containing compound metabolism; protoheme biosynthesis.</text>
</comment>
<organism evidence="12 13">
    <name type="scientific">Candidatus Kinetoplastidibacterium stringomonadis TCC290E</name>
    <dbReference type="NCBI Taxonomy" id="1208920"/>
    <lineage>
        <taxon>Bacteria</taxon>
        <taxon>Pseudomonadati</taxon>
        <taxon>Pseudomonadota</taxon>
        <taxon>Betaproteobacteria</taxon>
        <taxon>Candidatus Kinetoplastidibacterium</taxon>
    </lineage>
</organism>
<evidence type="ECO:0000256" key="8">
    <source>
        <dbReference type="ARBA" id="ARBA00023136"/>
    </source>
</evidence>
<dbReference type="Proteomes" id="UP000011541">
    <property type="component" value="Chromosome"/>
</dbReference>
<name>M1LVX0_9PROT</name>
<dbReference type="GO" id="GO:0005886">
    <property type="term" value="C:plasma membrane"/>
    <property type="evidence" value="ECO:0007669"/>
    <property type="project" value="UniProtKB-SubCell"/>
</dbReference>
<feature type="transmembrane region" description="Helical" evidence="10">
    <location>
        <begin position="46"/>
        <end position="70"/>
    </location>
</feature>
<dbReference type="STRING" id="1208920.CONE_0431"/>
<evidence type="ECO:0000256" key="6">
    <source>
        <dbReference type="ARBA" id="ARBA00022692"/>
    </source>
</evidence>
<keyword evidence="7 10" id="KW-1133">Transmembrane helix</keyword>
<evidence type="ECO:0000256" key="1">
    <source>
        <dbReference type="ARBA" id="ARBA00002962"/>
    </source>
</evidence>
<dbReference type="GO" id="GO:0042168">
    <property type="term" value="P:heme metabolic process"/>
    <property type="evidence" value="ECO:0007669"/>
    <property type="project" value="InterPro"/>
</dbReference>
<accession>M1LVX0</accession>
<feature type="domain" description="HemY N-terminal" evidence="11">
    <location>
        <begin position="28"/>
        <end position="131"/>
    </location>
</feature>
<keyword evidence="8 10" id="KW-0472">Membrane</keyword>
<gene>
    <name evidence="12" type="ORF">CONE_0431</name>
</gene>
<keyword evidence="4" id="KW-1003">Cell membrane</keyword>
<dbReference type="PATRIC" id="fig|1208920.3.peg.202"/>
<protein>
    <submittedName>
        <fullName evidence="12">HemY protein</fullName>
    </submittedName>
</protein>
<dbReference type="InterPro" id="IPR011990">
    <property type="entry name" value="TPR-like_helical_dom_sf"/>
</dbReference>
<keyword evidence="5" id="KW-0997">Cell inner membrane</keyword>
<evidence type="ECO:0000256" key="9">
    <source>
        <dbReference type="ARBA" id="ARBA00023244"/>
    </source>
</evidence>
<evidence type="ECO:0000256" key="2">
    <source>
        <dbReference type="ARBA" id="ARBA00004429"/>
    </source>
</evidence>
<dbReference type="eggNOG" id="COG3071">
    <property type="taxonomic scope" value="Bacteria"/>
</dbReference>
<dbReference type="InterPro" id="IPR010817">
    <property type="entry name" value="HemY_N"/>
</dbReference>
<keyword evidence="6 10" id="KW-0812">Transmembrane</keyword>
<dbReference type="HOGENOM" id="CLU_037501_0_0_4"/>
<dbReference type="NCBIfam" id="TIGR00540">
    <property type="entry name" value="TPR_hemY_coli"/>
    <property type="match status" value="1"/>
</dbReference>
<evidence type="ECO:0000259" key="11">
    <source>
        <dbReference type="Pfam" id="PF07219"/>
    </source>
</evidence>
<reference evidence="12 13" key="1">
    <citation type="journal article" date="2013" name="Genome Biol. Evol.">
        <title>Genome evolution and phylogenomic analysis of candidatus kinetoplastibacterium, the betaproteobacterial endosymbionts of strigomonas and angomonas.</title>
        <authorList>
            <person name="Alves J.M."/>
            <person name="Serrano M.G."/>
            <person name="Maia da Silva F."/>
            <person name="Voegtly L.J."/>
            <person name="Matveyev A.V."/>
            <person name="Teixeira M.M."/>
            <person name="Camargo E.P."/>
            <person name="Buck G.A."/>
        </authorList>
    </citation>
    <scope>NUCLEOTIDE SEQUENCE [LARGE SCALE GENOMIC DNA]</scope>
    <source>
        <strain evidence="12 13">TCC290E</strain>
    </source>
</reference>
<dbReference type="InterPro" id="IPR005254">
    <property type="entry name" value="Heme_biosyn_assoc_TPR_pro"/>
</dbReference>
<dbReference type="Pfam" id="PF07219">
    <property type="entry name" value="HemY_N"/>
    <property type="match status" value="1"/>
</dbReference>
<comment type="subcellular location">
    <subcellularLocation>
        <location evidence="2">Cell inner membrane</location>
        <topology evidence="2">Multi-pass membrane protein</topology>
    </subcellularLocation>
</comment>
<dbReference type="OrthoDB" id="7053339at2"/>
<dbReference type="RefSeq" id="WP_015396908.1">
    <property type="nucleotide sequence ID" value="NC_020299.1"/>
</dbReference>
<evidence type="ECO:0000256" key="10">
    <source>
        <dbReference type="SAM" id="Phobius"/>
    </source>
</evidence>
<dbReference type="AlphaFoldDB" id="M1LVX0"/>
<evidence type="ECO:0000256" key="7">
    <source>
        <dbReference type="ARBA" id="ARBA00022989"/>
    </source>
</evidence>
<evidence type="ECO:0000256" key="3">
    <source>
        <dbReference type="ARBA" id="ARBA00004744"/>
    </source>
</evidence>
<proteinExistence type="predicted"/>
<comment type="function">
    <text evidence="1">Involved in a late step of protoheme IX synthesis.</text>
</comment>
<keyword evidence="13" id="KW-1185">Reference proteome</keyword>
<evidence type="ECO:0000313" key="12">
    <source>
        <dbReference type="EMBL" id="AGF48221.1"/>
    </source>
</evidence>
<dbReference type="KEGG" id="kon:CONE_0431"/>
<keyword evidence="9" id="KW-0627">Porphyrin biosynthesis</keyword>
<sequence>MRSWFYKLLIVCCIFLLSLSFPDNKYNYIVVEFNSWHLRLSVLSAFFIIILLNLLLYYTFKLFYYVFTIFPRINSYRKRKLLEFNKRSIEQGWLFFLENRIVEASEIFSKLVNSDIDIRSKIIVSLSAAKAYFLLGKNDESMKMIRHAEVLSSNSSELIEDLLTLKSSILIDMNLPEEAAECLLKLNDIIDIQYSVILQLSLKVEIMLGNNIKAIDLARLLLYDYDIDKNFLYDVINKSGSELLKDMKNKGLPWKQQWKNFSQNERLLPEIALVSSRAFFSDGDYAESEKLLESVLSKNLNNKLLYEYTKCKPEQISRRLSKVESWIDVYGDDPDLLNTLGILCLHAQLWGQADYYFNKSLGIRDDSQIHVLLSILYKCLNKVEEAISQLLKSLNCNDDLFIPKIINNSYKSSIEVLANDLNNNEMFQYSDKETSKDKQEIDDQYFDSAPLPGLFFNDIDDGKTNKS</sequence>
<evidence type="ECO:0000256" key="4">
    <source>
        <dbReference type="ARBA" id="ARBA00022475"/>
    </source>
</evidence>
<evidence type="ECO:0000256" key="5">
    <source>
        <dbReference type="ARBA" id="ARBA00022519"/>
    </source>
</evidence>
<evidence type="ECO:0000313" key="13">
    <source>
        <dbReference type="Proteomes" id="UP000011541"/>
    </source>
</evidence>
<dbReference type="UniPathway" id="UPA00252"/>
<dbReference type="EMBL" id="CP003805">
    <property type="protein sequence ID" value="AGF48221.1"/>
    <property type="molecule type" value="Genomic_DNA"/>
</dbReference>
<dbReference type="GO" id="GO:0006779">
    <property type="term" value="P:porphyrin-containing compound biosynthetic process"/>
    <property type="evidence" value="ECO:0007669"/>
    <property type="project" value="UniProtKB-KW"/>
</dbReference>
<dbReference type="Gene3D" id="1.25.40.10">
    <property type="entry name" value="Tetratricopeptide repeat domain"/>
    <property type="match status" value="1"/>
</dbReference>
<dbReference type="SUPFAM" id="SSF48452">
    <property type="entry name" value="TPR-like"/>
    <property type="match status" value="1"/>
</dbReference>